<organism evidence="3 4">
    <name type="scientific">Photobacterium aphoticum</name>
    <dbReference type="NCBI Taxonomy" id="754436"/>
    <lineage>
        <taxon>Bacteria</taxon>
        <taxon>Pseudomonadati</taxon>
        <taxon>Pseudomonadota</taxon>
        <taxon>Gammaproteobacteria</taxon>
        <taxon>Vibrionales</taxon>
        <taxon>Vibrionaceae</taxon>
        <taxon>Photobacterium</taxon>
    </lineage>
</organism>
<reference evidence="3 4" key="1">
    <citation type="journal article" date="2014" name="Genome Announc.">
        <title>Draft Genome Sequences of Two Vibrionaceae Species, Vibrio ponticus C121 and Photobacterium aphoticum C119, Isolated as Coral Reef Microbiota.</title>
        <authorList>
            <person name="Al-saari N."/>
            <person name="Meirelles P.M."/>
            <person name="Mino S."/>
            <person name="Suda W."/>
            <person name="Oshima K."/>
            <person name="Hattori M."/>
            <person name="Ohkuma M."/>
            <person name="Thompson F.L."/>
            <person name="Gomez-Gil B."/>
            <person name="Sawabe T."/>
            <person name="Sawabe T."/>
        </authorList>
    </citation>
    <scope>NUCLEOTIDE SEQUENCE [LARGE SCALE GENOMIC DNA]</scope>
    <source>
        <strain evidence="3 4">JCM 19237</strain>
    </source>
</reference>
<comment type="caution">
    <text evidence="3">The sequence shown here is derived from an EMBL/GenBank/DDBJ whole genome shotgun (WGS) entry which is preliminary data.</text>
</comment>
<dbReference type="GO" id="GO:0008773">
    <property type="term" value="F:[protein-PII] uridylyltransferase activity"/>
    <property type="evidence" value="ECO:0007669"/>
    <property type="project" value="UniProtKB-EC"/>
</dbReference>
<dbReference type="InterPro" id="IPR013546">
    <property type="entry name" value="PII_UdlTrfase/GS_AdlTrfase"/>
</dbReference>
<evidence type="ECO:0000259" key="2">
    <source>
        <dbReference type="Pfam" id="PF08335"/>
    </source>
</evidence>
<accession>A0A090QZF2</accession>
<dbReference type="Pfam" id="PF08335">
    <property type="entry name" value="GlnD_UR_UTase"/>
    <property type="match status" value="1"/>
</dbReference>
<gene>
    <name evidence="3" type="ORF">JCM19237_886</name>
</gene>
<dbReference type="STRING" id="754436.JCM19237_886"/>
<name>A0A090QZF2_9GAMM</name>
<proteinExistence type="predicted"/>
<keyword evidence="3" id="KW-0548">Nucleotidyltransferase</keyword>
<dbReference type="Proteomes" id="UP000029227">
    <property type="component" value="Unassembled WGS sequence"/>
</dbReference>
<keyword evidence="1 3" id="KW-0808">Transferase</keyword>
<feature type="domain" description="PII-uridylyltransferase/Glutamine-synthetase adenylyltransferase" evidence="2">
    <location>
        <begin position="4"/>
        <end position="47"/>
    </location>
</feature>
<dbReference type="AlphaFoldDB" id="A0A090QZF2"/>
<protein>
    <submittedName>
        <fullName evidence="3">[protein-PII] uridylyltransferase</fullName>
        <ecNumber evidence="3">2.7.7.59</ecNumber>
    </submittedName>
</protein>
<evidence type="ECO:0000313" key="4">
    <source>
        <dbReference type="Proteomes" id="UP000029227"/>
    </source>
</evidence>
<evidence type="ECO:0000256" key="1">
    <source>
        <dbReference type="ARBA" id="ARBA00022679"/>
    </source>
</evidence>
<evidence type="ECO:0000313" key="3">
    <source>
        <dbReference type="EMBL" id="GAL07648.1"/>
    </source>
</evidence>
<dbReference type="eggNOG" id="COG2844">
    <property type="taxonomic scope" value="Bacteria"/>
</dbReference>
<dbReference type="EMBL" id="BBMN01000018">
    <property type="protein sequence ID" value="GAL07648.1"/>
    <property type="molecule type" value="Genomic_DNA"/>
</dbReference>
<sequence length="61" mass="7485">MSRFGFLTDAEYRELVECQDSLWRIRFALHSELRRYDNRLTFGHQPRWPNCWVIPVKATDR</sequence>
<dbReference type="EC" id="2.7.7.59" evidence="3"/>